<evidence type="ECO:0000256" key="1">
    <source>
        <dbReference type="SAM" id="Phobius"/>
    </source>
</evidence>
<keyword evidence="1" id="KW-0812">Transmembrane</keyword>
<keyword evidence="3" id="KW-1185">Reference proteome</keyword>
<keyword evidence="1" id="KW-0472">Membrane</keyword>
<dbReference type="EMBL" id="PRDL01000001">
    <property type="protein sequence ID" value="MBE8718383.1"/>
    <property type="molecule type" value="Genomic_DNA"/>
</dbReference>
<dbReference type="PANTHER" id="PTHR38684">
    <property type="entry name" value="PROTEIN AMPE"/>
    <property type="match status" value="1"/>
</dbReference>
<name>A0A928V5S2_9GAMM</name>
<feature type="transmembrane region" description="Helical" evidence="1">
    <location>
        <begin position="65"/>
        <end position="85"/>
    </location>
</feature>
<organism evidence="2 3">
    <name type="scientific">Cellvibrio polysaccharolyticus</name>
    <dbReference type="NCBI Taxonomy" id="2082724"/>
    <lineage>
        <taxon>Bacteria</taxon>
        <taxon>Pseudomonadati</taxon>
        <taxon>Pseudomonadota</taxon>
        <taxon>Gammaproteobacteria</taxon>
        <taxon>Cellvibrionales</taxon>
        <taxon>Cellvibrionaceae</taxon>
        <taxon>Cellvibrio</taxon>
    </lineage>
</organism>
<comment type="caution">
    <text evidence="2">The sequence shown here is derived from an EMBL/GenBank/DDBJ whole genome shotgun (WGS) entry which is preliminary data.</text>
</comment>
<evidence type="ECO:0000313" key="3">
    <source>
        <dbReference type="Proteomes" id="UP000652567"/>
    </source>
</evidence>
<dbReference type="GO" id="GO:0046677">
    <property type="term" value="P:response to antibiotic"/>
    <property type="evidence" value="ECO:0007669"/>
    <property type="project" value="TreeGrafter"/>
</dbReference>
<dbReference type="AlphaFoldDB" id="A0A928V5S2"/>
<proteinExistence type="predicted"/>
<dbReference type="InterPro" id="IPR031347">
    <property type="entry name" value="AmpE"/>
</dbReference>
<accession>A0A928V5S2</accession>
<dbReference type="Pfam" id="PF17113">
    <property type="entry name" value="AmpE"/>
    <property type="match status" value="1"/>
</dbReference>
<sequence length="304" mass="33593">MIFLSTFIVILWLYLFQSSFSGGRVLSAWHGWLARRLRGVLLFAVAVVLPVMLLLLLLGWLYHSVSVVVLLLIYVPVLWLCLGAGDMDRLLNRYVEAADRQDNIAAREWVDAMQLDKRAGSDTDQTEAGWSQLHQQALEATGYMVLQRYFAVLFWFFVTGPAGALAYRLADIHKRAVQQGGANAPAFASLVYCLEWPVSRLLGLSWALVGQFDTVMAVVKRDGFRRLPLAIFLGNVLAQASGPGAWLAAEDDRTPPATLVDHAIPQDERLLTGVLRNAVGQAGDLLSRTLLLWMCASALITLAI</sequence>
<reference evidence="2" key="1">
    <citation type="submission" date="2018-07" db="EMBL/GenBank/DDBJ databases">
        <title>Genome assembly of strain Ka43.</title>
        <authorList>
            <person name="Kukolya J."/>
            <person name="Nagy I."/>
            <person name="Horvath B."/>
            <person name="Toth A."/>
        </authorList>
    </citation>
    <scope>NUCLEOTIDE SEQUENCE</scope>
    <source>
        <strain evidence="2">KB43</strain>
    </source>
</reference>
<dbReference type="RefSeq" id="WP_193910910.1">
    <property type="nucleotide sequence ID" value="NZ_PRDL01000001.1"/>
</dbReference>
<dbReference type="InterPro" id="IPR052966">
    <property type="entry name" value="Beta-lactamase_Reg"/>
</dbReference>
<keyword evidence="1" id="KW-1133">Transmembrane helix</keyword>
<dbReference type="GO" id="GO:0005886">
    <property type="term" value="C:plasma membrane"/>
    <property type="evidence" value="ECO:0007669"/>
    <property type="project" value="TreeGrafter"/>
</dbReference>
<dbReference type="PANTHER" id="PTHR38684:SF1">
    <property type="entry name" value="PROTEIN AMPE"/>
    <property type="match status" value="1"/>
</dbReference>
<protein>
    <recommendedName>
        <fullName evidence="4">AmpE protein</fullName>
    </recommendedName>
</protein>
<evidence type="ECO:0000313" key="2">
    <source>
        <dbReference type="EMBL" id="MBE8718383.1"/>
    </source>
</evidence>
<gene>
    <name evidence="2" type="ORF">C4F51_14400</name>
</gene>
<evidence type="ECO:0008006" key="4">
    <source>
        <dbReference type="Google" id="ProtNLM"/>
    </source>
</evidence>
<feature type="transmembrane region" description="Helical" evidence="1">
    <location>
        <begin position="149"/>
        <end position="170"/>
    </location>
</feature>
<feature type="transmembrane region" description="Helical" evidence="1">
    <location>
        <begin position="37"/>
        <end position="58"/>
    </location>
</feature>
<dbReference type="Proteomes" id="UP000652567">
    <property type="component" value="Unassembled WGS sequence"/>
</dbReference>